<dbReference type="Gene3D" id="2.60.40.2230">
    <property type="entry name" value="Uncharacterised protein YcnI-like PF07987, DUF1775"/>
    <property type="match status" value="1"/>
</dbReference>
<dbReference type="Proteomes" id="UP001602245">
    <property type="component" value="Unassembled WGS sequence"/>
</dbReference>
<dbReference type="Pfam" id="PF07987">
    <property type="entry name" value="DUF1775"/>
    <property type="match status" value="1"/>
</dbReference>
<evidence type="ECO:0000313" key="5">
    <source>
        <dbReference type="EMBL" id="MFF5290461.1"/>
    </source>
</evidence>
<evidence type="ECO:0000256" key="3">
    <source>
        <dbReference type="SAM" id="SignalP"/>
    </source>
</evidence>
<keyword evidence="2" id="KW-0812">Transmembrane</keyword>
<accession>A0ABW6WE42</accession>
<dbReference type="InterPro" id="IPR012533">
    <property type="entry name" value="YcnI-copper_dom"/>
</dbReference>
<dbReference type="RefSeq" id="WP_020510546.1">
    <property type="nucleotide sequence ID" value="NZ_JBIAZU010000002.1"/>
</dbReference>
<comment type="caution">
    <text evidence="5">The sequence shown here is derived from an EMBL/GenBank/DDBJ whole genome shotgun (WGS) entry which is preliminary data.</text>
</comment>
<sequence length="244" mass="24831">MTLLKRSALVAAVVGGLTLALAAPAAAHVTVNPNTATPGGYTKVTFRVPNEKDSADTTKLEVTLPADQPIASVSVKPVPGWTAVAVKSKLATPIKSHDSEITEAVSKITWTADATSAIKPGQFQEFDVSLGPLPDSGQMVFKALQTYSDGEIVRWIDEPSTDGTEPDHPAPVLKIAAPAAAVPAAAPSSSSDNDGPDAFGIAGLVAGLLALILALLAFQRTSRKPASPAASAPVSAEKVPAAKG</sequence>
<keyword evidence="2" id="KW-0472">Membrane</keyword>
<evidence type="ECO:0000256" key="2">
    <source>
        <dbReference type="SAM" id="Phobius"/>
    </source>
</evidence>
<feature type="signal peptide" evidence="3">
    <location>
        <begin position="1"/>
        <end position="22"/>
    </location>
</feature>
<dbReference type="CDD" id="cd08545">
    <property type="entry name" value="YcnI_like"/>
    <property type="match status" value="1"/>
</dbReference>
<name>A0ABW6WE42_9ACTN</name>
<keyword evidence="6" id="KW-1185">Reference proteome</keyword>
<gene>
    <name evidence="5" type="ORF">ACFY35_13540</name>
</gene>
<protein>
    <submittedName>
        <fullName evidence="5">YcnI family protein</fullName>
    </submittedName>
</protein>
<evidence type="ECO:0000313" key="6">
    <source>
        <dbReference type="Proteomes" id="UP001602245"/>
    </source>
</evidence>
<feature type="domain" description="YncI copper-binding" evidence="4">
    <location>
        <begin position="28"/>
        <end position="175"/>
    </location>
</feature>
<keyword evidence="2" id="KW-1133">Transmembrane helix</keyword>
<feature type="chain" id="PRO_5047188343" evidence="3">
    <location>
        <begin position="23"/>
        <end position="244"/>
    </location>
</feature>
<evidence type="ECO:0000256" key="1">
    <source>
        <dbReference type="SAM" id="MobiDB-lite"/>
    </source>
</evidence>
<reference evidence="5 6" key="1">
    <citation type="submission" date="2024-10" db="EMBL/GenBank/DDBJ databases">
        <title>The Natural Products Discovery Center: Release of the First 8490 Sequenced Strains for Exploring Actinobacteria Biosynthetic Diversity.</title>
        <authorList>
            <person name="Kalkreuter E."/>
            <person name="Kautsar S.A."/>
            <person name="Yang D."/>
            <person name="Bader C.D."/>
            <person name="Teijaro C.N."/>
            <person name="Fluegel L."/>
            <person name="Davis C.M."/>
            <person name="Simpson J.R."/>
            <person name="Lauterbach L."/>
            <person name="Steele A.D."/>
            <person name="Gui C."/>
            <person name="Meng S."/>
            <person name="Li G."/>
            <person name="Viehrig K."/>
            <person name="Ye F."/>
            <person name="Su P."/>
            <person name="Kiefer A.F."/>
            <person name="Nichols A."/>
            <person name="Cepeda A.J."/>
            <person name="Yan W."/>
            <person name="Fan B."/>
            <person name="Jiang Y."/>
            <person name="Adhikari A."/>
            <person name="Zheng C.-J."/>
            <person name="Schuster L."/>
            <person name="Cowan T.M."/>
            <person name="Smanski M.J."/>
            <person name="Chevrette M.G."/>
            <person name="De Carvalho L.P.S."/>
            <person name="Shen B."/>
        </authorList>
    </citation>
    <scope>NUCLEOTIDE SEQUENCE [LARGE SCALE GENOMIC DNA]</scope>
    <source>
        <strain evidence="5 6">NPDC000087</strain>
    </source>
</reference>
<proteinExistence type="predicted"/>
<evidence type="ECO:0000259" key="4">
    <source>
        <dbReference type="Pfam" id="PF07987"/>
    </source>
</evidence>
<feature type="region of interest" description="Disordered" evidence="1">
    <location>
        <begin position="225"/>
        <end position="244"/>
    </location>
</feature>
<feature type="transmembrane region" description="Helical" evidence="2">
    <location>
        <begin position="198"/>
        <end position="218"/>
    </location>
</feature>
<keyword evidence="3" id="KW-0732">Signal</keyword>
<dbReference type="InterPro" id="IPR038507">
    <property type="entry name" value="YcnI-like_sf"/>
</dbReference>
<dbReference type="EMBL" id="JBIAZU010000002">
    <property type="protein sequence ID" value="MFF5290461.1"/>
    <property type="molecule type" value="Genomic_DNA"/>
</dbReference>
<organism evidence="5 6">
    <name type="scientific">Paractinoplanes globisporus</name>
    <dbReference type="NCBI Taxonomy" id="113565"/>
    <lineage>
        <taxon>Bacteria</taxon>
        <taxon>Bacillati</taxon>
        <taxon>Actinomycetota</taxon>
        <taxon>Actinomycetes</taxon>
        <taxon>Micromonosporales</taxon>
        <taxon>Micromonosporaceae</taxon>
        <taxon>Paractinoplanes</taxon>
    </lineage>
</organism>